<gene>
    <name evidence="8" type="ORF">MSP7336_01282</name>
</gene>
<keyword evidence="3" id="KW-0540">Nuclease</keyword>
<dbReference type="SUPFAM" id="SSF54786">
    <property type="entry name" value="YcfA/nrd intein domain"/>
    <property type="match status" value="1"/>
</dbReference>
<dbReference type="Gene3D" id="3.30.920.30">
    <property type="entry name" value="Hypothetical protein"/>
    <property type="match status" value="1"/>
</dbReference>
<evidence type="ECO:0000256" key="5">
    <source>
        <dbReference type="ARBA" id="ARBA00022801"/>
    </source>
</evidence>
<keyword evidence="4" id="KW-0255">Endonuclease</keyword>
<dbReference type="Pfam" id="PF07927">
    <property type="entry name" value="HicA_toxin"/>
    <property type="match status" value="1"/>
</dbReference>
<keyword evidence="2" id="KW-1277">Toxin-antitoxin system</keyword>
<dbReference type="OrthoDB" id="4425504at2"/>
<dbReference type="GO" id="GO:0003729">
    <property type="term" value="F:mRNA binding"/>
    <property type="evidence" value="ECO:0007669"/>
    <property type="project" value="InterPro"/>
</dbReference>
<evidence type="ECO:0000256" key="4">
    <source>
        <dbReference type="ARBA" id="ARBA00022759"/>
    </source>
</evidence>
<evidence type="ECO:0000256" key="7">
    <source>
        <dbReference type="ARBA" id="ARBA00023016"/>
    </source>
</evidence>
<evidence type="ECO:0000256" key="3">
    <source>
        <dbReference type="ARBA" id="ARBA00022722"/>
    </source>
</evidence>
<keyword evidence="6" id="KW-0694">RNA-binding</keyword>
<evidence type="ECO:0000256" key="1">
    <source>
        <dbReference type="ARBA" id="ARBA00006620"/>
    </source>
</evidence>
<accession>A0A1E3TC93</accession>
<dbReference type="InterPro" id="IPR038570">
    <property type="entry name" value="HicA_sf"/>
</dbReference>
<dbReference type="GO" id="GO:0004519">
    <property type="term" value="F:endonuclease activity"/>
    <property type="evidence" value="ECO:0007669"/>
    <property type="project" value="UniProtKB-KW"/>
</dbReference>
<dbReference type="Proteomes" id="UP000252015">
    <property type="component" value="Unassembled WGS sequence"/>
</dbReference>
<evidence type="ECO:0000313" key="8">
    <source>
        <dbReference type="EMBL" id="SRX93050.1"/>
    </source>
</evidence>
<dbReference type="GO" id="GO:0016787">
    <property type="term" value="F:hydrolase activity"/>
    <property type="evidence" value="ECO:0007669"/>
    <property type="project" value="UniProtKB-KW"/>
</dbReference>
<evidence type="ECO:0000313" key="9">
    <source>
        <dbReference type="Proteomes" id="UP000252015"/>
    </source>
</evidence>
<evidence type="ECO:0000256" key="2">
    <source>
        <dbReference type="ARBA" id="ARBA00022649"/>
    </source>
</evidence>
<dbReference type="EMBL" id="UEGW01000001">
    <property type="protein sequence ID" value="SRX93050.1"/>
    <property type="molecule type" value="Genomic_DNA"/>
</dbReference>
<keyword evidence="7" id="KW-0346">Stress response</keyword>
<organism evidence="8 9">
    <name type="scientific">Mycobacterium shimoidei</name>
    <dbReference type="NCBI Taxonomy" id="29313"/>
    <lineage>
        <taxon>Bacteria</taxon>
        <taxon>Bacillati</taxon>
        <taxon>Actinomycetota</taxon>
        <taxon>Actinomycetes</taxon>
        <taxon>Mycobacteriales</taxon>
        <taxon>Mycobacteriaceae</taxon>
        <taxon>Mycobacterium</taxon>
    </lineage>
</organism>
<reference evidence="8 9" key="1">
    <citation type="submission" date="2018-05" db="EMBL/GenBank/DDBJ databases">
        <authorList>
            <consortium name="IHU Genomes"/>
        </authorList>
    </citation>
    <scope>NUCLEOTIDE SEQUENCE [LARGE SCALE GENOMIC DNA]</scope>
    <source>
        <strain evidence="8 9">P7336</strain>
    </source>
</reference>
<protein>
    <submittedName>
        <fullName evidence="8">Uncharacterized protein</fullName>
    </submittedName>
</protein>
<dbReference type="RefSeq" id="WP_069397350.1">
    <property type="nucleotide sequence ID" value="NZ_JACKUN010000037.1"/>
</dbReference>
<name>A0A1E3TC93_MYCSH</name>
<keyword evidence="9" id="KW-1185">Reference proteome</keyword>
<comment type="similarity">
    <text evidence="1">Belongs to the HicA mRNA interferase family.</text>
</comment>
<evidence type="ECO:0000256" key="6">
    <source>
        <dbReference type="ARBA" id="ARBA00022884"/>
    </source>
</evidence>
<proteinExistence type="inferred from homology"/>
<dbReference type="InterPro" id="IPR012933">
    <property type="entry name" value="HicA_mRNA_interferase"/>
</dbReference>
<keyword evidence="5" id="KW-0378">Hydrolase</keyword>
<dbReference type="AlphaFoldDB" id="A0A1E3TC93"/>
<sequence>MVKEEPTRQVIKRLKDAGFTRISTDGRHSKWQHPTGVWVPLPDTHRMISPGVVRKINQAIQESEERK</sequence>